<accession>A0A9P4JQM3</accession>
<name>A0A9P4JQM3_9PLEO</name>
<dbReference type="EMBL" id="ML993904">
    <property type="protein sequence ID" value="KAF2203380.1"/>
    <property type="molecule type" value="Genomic_DNA"/>
</dbReference>
<dbReference type="AlphaFoldDB" id="A0A9P4JQM3"/>
<dbReference type="Proteomes" id="UP000799536">
    <property type="component" value="Unassembled WGS sequence"/>
</dbReference>
<reference evidence="1" key="1">
    <citation type="journal article" date="2020" name="Stud. Mycol.">
        <title>101 Dothideomycetes genomes: a test case for predicting lifestyles and emergence of pathogens.</title>
        <authorList>
            <person name="Haridas S."/>
            <person name="Albert R."/>
            <person name="Binder M."/>
            <person name="Bloem J."/>
            <person name="Labutti K."/>
            <person name="Salamov A."/>
            <person name="Andreopoulos B."/>
            <person name="Baker S."/>
            <person name="Barry K."/>
            <person name="Bills G."/>
            <person name="Bluhm B."/>
            <person name="Cannon C."/>
            <person name="Castanera R."/>
            <person name="Culley D."/>
            <person name="Daum C."/>
            <person name="Ezra D."/>
            <person name="Gonzalez J."/>
            <person name="Henrissat B."/>
            <person name="Kuo A."/>
            <person name="Liang C."/>
            <person name="Lipzen A."/>
            <person name="Lutzoni F."/>
            <person name="Magnuson J."/>
            <person name="Mondo S."/>
            <person name="Nolan M."/>
            <person name="Ohm R."/>
            <person name="Pangilinan J."/>
            <person name="Park H.-J."/>
            <person name="Ramirez L."/>
            <person name="Alfaro M."/>
            <person name="Sun H."/>
            <person name="Tritt A."/>
            <person name="Yoshinaga Y."/>
            <person name="Zwiers L.-H."/>
            <person name="Turgeon B."/>
            <person name="Goodwin S."/>
            <person name="Spatafora J."/>
            <person name="Crous P."/>
            <person name="Grigoriev I."/>
        </authorList>
    </citation>
    <scope>NUCLEOTIDE SEQUENCE</scope>
    <source>
        <strain evidence="1">ATCC 74209</strain>
    </source>
</reference>
<gene>
    <name evidence="1" type="ORF">GQ43DRAFT_390081</name>
</gene>
<evidence type="ECO:0000313" key="2">
    <source>
        <dbReference type="Proteomes" id="UP000799536"/>
    </source>
</evidence>
<keyword evidence="2" id="KW-1185">Reference proteome</keyword>
<protein>
    <submittedName>
        <fullName evidence="1">Uncharacterized protein</fullName>
    </submittedName>
</protein>
<evidence type="ECO:0000313" key="1">
    <source>
        <dbReference type="EMBL" id="KAF2203380.1"/>
    </source>
</evidence>
<sequence length="347" mass="39278">MSTSSATASPPSWTGEPTIQDVLTVKDILARYIQLPAELIDIIIDFAEYWPHTTSFPHIQYKVGLTYRDEENILITRSLPLGYPDSSATNPYPLPAQDYIRDVNISYPPLETAQFDSEARTQWLVNTWTALAFPGRSYEHPCRKVVFRIKSHDQGWGGEEQGTFRSSFTWFDVGLEKVQGVGVQNVPGTSTGRRVTYDTPSTRGMEGKGRYPVQPSSPESWNNLGFHLGTIQPSFCDPLPPGRINNPGYFLPLDHPFLPHNKTLQRNRTAVYRSSQYEIVWRWDDDINPQSAEADELEQNGRGRATGNGEFVRNLGVGDIVTVWARARFPGWANHVEKVEIDVYWAM</sequence>
<proteinExistence type="predicted"/>
<organism evidence="1 2">
    <name type="scientific">Delitschia confertaspora ATCC 74209</name>
    <dbReference type="NCBI Taxonomy" id="1513339"/>
    <lineage>
        <taxon>Eukaryota</taxon>
        <taxon>Fungi</taxon>
        <taxon>Dikarya</taxon>
        <taxon>Ascomycota</taxon>
        <taxon>Pezizomycotina</taxon>
        <taxon>Dothideomycetes</taxon>
        <taxon>Pleosporomycetidae</taxon>
        <taxon>Pleosporales</taxon>
        <taxon>Delitschiaceae</taxon>
        <taxon>Delitschia</taxon>
    </lineage>
</organism>
<comment type="caution">
    <text evidence="1">The sequence shown here is derived from an EMBL/GenBank/DDBJ whole genome shotgun (WGS) entry which is preliminary data.</text>
</comment>
<dbReference type="OrthoDB" id="66095at2759"/>